<evidence type="ECO:0000313" key="11">
    <source>
        <dbReference type="Proteomes" id="UP000186883"/>
    </source>
</evidence>
<organism evidence="8 10">
    <name type="scientific">Amycolatopsis regifaucium</name>
    <dbReference type="NCBI Taxonomy" id="546365"/>
    <lineage>
        <taxon>Bacteria</taxon>
        <taxon>Bacillati</taxon>
        <taxon>Actinomycetota</taxon>
        <taxon>Actinomycetes</taxon>
        <taxon>Pseudonocardiales</taxon>
        <taxon>Pseudonocardiaceae</taxon>
        <taxon>Amycolatopsis</taxon>
    </lineage>
</organism>
<dbReference type="Proteomes" id="UP000186883">
    <property type="component" value="Unassembled WGS sequence"/>
</dbReference>
<dbReference type="OrthoDB" id="4427099at2"/>
<evidence type="ECO:0000256" key="4">
    <source>
        <dbReference type="ARBA" id="ARBA00023136"/>
    </source>
</evidence>
<dbReference type="Pfam" id="PF06305">
    <property type="entry name" value="LapA_dom"/>
    <property type="match status" value="1"/>
</dbReference>
<dbReference type="EMBL" id="LOBU02000012">
    <property type="protein sequence ID" value="OKA08011.1"/>
    <property type="molecule type" value="Genomic_DNA"/>
</dbReference>
<evidence type="ECO:0000256" key="5">
    <source>
        <dbReference type="SAM" id="MobiDB-lite"/>
    </source>
</evidence>
<dbReference type="EMBL" id="LQCI01000003">
    <property type="protein sequence ID" value="KZB87182.1"/>
    <property type="molecule type" value="Genomic_DNA"/>
</dbReference>
<gene>
    <name evidence="9" type="ORF">ATP06_0211905</name>
    <name evidence="8" type="ORF">AVL48_21145</name>
</gene>
<feature type="domain" description="Lipopolysaccharide assembly protein A" evidence="7">
    <location>
        <begin position="65"/>
        <end position="117"/>
    </location>
</feature>
<evidence type="ECO:0000256" key="3">
    <source>
        <dbReference type="ARBA" id="ARBA00022989"/>
    </source>
</evidence>
<evidence type="ECO:0000313" key="8">
    <source>
        <dbReference type="EMBL" id="KZB87182.1"/>
    </source>
</evidence>
<proteinExistence type="predicted"/>
<dbReference type="RefSeq" id="WP_061985110.1">
    <property type="nucleotide sequence ID" value="NZ_FOPQ01000010.1"/>
</dbReference>
<dbReference type="InterPro" id="IPR010445">
    <property type="entry name" value="LapA_dom"/>
</dbReference>
<dbReference type="AlphaFoldDB" id="A0A154MSE0"/>
<keyword evidence="4 6" id="KW-0472">Membrane</keyword>
<feature type="region of interest" description="Disordered" evidence="5">
    <location>
        <begin position="1"/>
        <end position="30"/>
    </location>
</feature>
<keyword evidence="11" id="KW-1185">Reference proteome</keyword>
<reference evidence="9 11" key="2">
    <citation type="submission" date="2016-11" db="EMBL/GenBank/DDBJ databases">
        <title>Genome sequencing of Amycolatopsis regifaucium.</title>
        <authorList>
            <person name="Mayilraj S."/>
            <person name="Kaur N."/>
        </authorList>
    </citation>
    <scope>NUCLEOTIDE SEQUENCE [LARGE SCALE GENOMIC DNA]</scope>
    <source>
        <strain evidence="9 11">GY080</strain>
    </source>
</reference>
<evidence type="ECO:0000313" key="10">
    <source>
        <dbReference type="Proteomes" id="UP000076321"/>
    </source>
</evidence>
<accession>A0A154MSE0</accession>
<feature type="transmembrane region" description="Helical" evidence="6">
    <location>
        <begin position="46"/>
        <end position="64"/>
    </location>
</feature>
<evidence type="ECO:0000256" key="6">
    <source>
        <dbReference type="SAM" id="Phobius"/>
    </source>
</evidence>
<protein>
    <recommendedName>
        <fullName evidence="7">Lipopolysaccharide assembly protein A domain-containing protein</fullName>
    </recommendedName>
</protein>
<keyword evidence="2 6" id="KW-0812">Transmembrane</keyword>
<sequence length="121" mass="12844">MTQPHEGAADVPVEPVKPPETAGGARHSGKFDAVPKLKRTRVSGTWVAVIVALVVLVFLLVFILQNQDTATVHFLGMSGSMPLAVAMLFSVIAGGALVALVGGARILQLRKQAKKSRHLQR</sequence>
<evidence type="ECO:0000313" key="9">
    <source>
        <dbReference type="EMBL" id="OKA08011.1"/>
    </source>
</evidence>
<dbReference type="Proteomes" id="UP000076321">
    <property type="component" value="Unassembled WGS sequence"/>
</dbReference>
<feature type="transmembrane region" description="Helical" evidence="6">
    <location>
        <begin position="84"/>
        <end position="107"/>
    </location>
</feature>
<reference evidence="8 10" key="1">
    <citation type="submission" date="2015-12" db="EMBL/GenBank/DDBJ databases">
        <title>Amycolatopsis regifaucium genome sequencing and assembly.</title>
        <authorList>
            <person name="Mayilraj S."/>
        </authorList>
    </citation>
    <scope>NUCLEOTIDE SEQUENCE [LARGE SCALE GENOMIC DNA]</scope>
    <source>
        <strain evidence="8 10">GY080</strain>
    </source>
</reference>
<evidence type="ECO:0000256" key="2">
    <source>
        <dbReference type="ARBA" id="ARBA00022692"/>
    </source>
</evidence>
<evidence type="ECO:0000259" key="7">
    <source>
        <dbReference type="Pfam" id="PF06305"/>
    </source>
</evidence>
<name>A0A154MSE0_9PSEU</name>
<comment type="caution">
    <text evidence="8">The sequence shown here is derived from an EMBL/GenBank/DDBJ whole genome shotgun (WGS) entry which is preliminary data.</text>
</comment>
<keyword evidence="3 6" id="KW-1133">Transmembrane helix</keyword>
<dbReference type="GO" id="GO:0005886">
    <property type="term" value="C:plasma membrane"/>
    <property type="evidence" value="ECO:0007669"/>
    <property type="project" value="InterPro"/>
</dbReference>
<keyword evidence="1" id="KW-1003">Cell membrane</keyword>
<evidence type="ECO:0000256" key="1">
    <source>
        <dbReference type="ARBA" id="ARBA00022475"/>
    </source>
</evidence>